<name>A0A845HUI0_9BURK</name>
<evidence type="ECO:0000313" key="2">
    <source>
        <dbReference type="EMBL" id="MYN44492.1"/>
    </source>
</evidence>
<proteinExistence type="predicted"/>
<organism evidence="2 3">
    <name type="scientific">Duganella fentianensis</name>
    <dbReference type="NCBI Taxonomy" id="2692177"/>
    <lineage>
        <taxon>Bacteria</taxon>
        <taxon>Pseudomonadati</taxon>
        <taxon>Pseudomonadota</taxon>
        <taxon>Betaproteobacteria</taxon>
        <taxon>Burkholderiales</taxon>
        <taxon>Oxalobacteraceae</taxon>
        <taxon>Telluria group</taxon>
        <taxon>Duganella</taxon>
    </lineage>
</organism>
<dbReference type="Proteomes" id="UP000444316">
    <property type="component" value="Unassembled WGS sequence"/>
</dbReference>
<feature type="chain" id="PRO_5032637383" description="DUF3465 domain-containing protein" evidence="1">
    <location>
        <begin position="24"/>
        <end position="166"/>
    </location>
</feature>
<gene>
    <name evidence="2" type="ORF">GTP23_05310</name>
</gene>
<keyword evidence="1" id="KW-0732">Signal</keyword>
<dbReference type="RefSeq" id="WP_161034158.1">
    <property type="nucleotide sequence ID" value="NZ_WWCL01000001.1"/>
</dbReference>
<keyword evidence="3" id="KW-1185">Reference proteome</keyword>
<protein>
    <recommendedName>
        <fullName evidence="4">DUF3465 domain-containing protein</fullName>
    </recommendedName>
</protein>
<sequence length="166" mass="17752">MKRILLSLALLGAVYGYGGAALAADDAAQCAASAGTYRSGVIVKGPKFAHGQFRKGVELSHTHLKMKADQDGQVYDVAIDNVFAQGFDPEQRSVPASLERIRVNDRIAVCGQLYTRGGVGIHWVHTNCGKRPTPDKPDGWIKLVGTDGKAGVNLEDNGAYCGLFKH</sequence>
<dbReference type="EMBL" id="WWCL01000001">
    <property type="protein sequence ID" value="MYN44492.1"/>
    <property type="molecule type" value="Genomic_DNA"/>
</dbReference>
<dbReference type="AlphaFoldDB" id="A0A845HUI0"/>
<evidence type="ECO:0008006" key="4">
    <source>
        <dbReference type="Google" id="ProtNLM"/>
    </source>
</evidence>
<reference evidence="2" key="1">
    <citation type="submission" date="2019-12" db="EMBL/GenBank/DDBJ databases">
        <title>Novel species isolated from a subtropical stream in China.</title>
        <authorList>
            <person name="Lu H."/>
        </authorList>
    </citation>
    <scope>NUCLEOTIDE SEQUENCE [LARGE SCALE GENOMIC DNA]</scope>
    <source>
        <strain evidence="2">FT93W</strain>
    </source>
</reference>
<evidence type="ECO:0000256" key="1">
    <source>
        <dbReference type="SAM" id="SignalP"/>
    </source>
</evidence>
<evidence type="ECO:0000313" key="3">
    <source>
        <dbReference type="Proteomes" id="UP000444316"/>
    </source>
</evidence>
<feature type="signal peptide" evidence="1">
    <location>
        <begin position="1"/>
        <end position="23"/>
    </location>
</feature>
<comment type="caution">
    <text evidence="2">The sequence shown here is derived from an EMBL/GenBank/DDBJ whole genome shotgun (WGS) entry which is preliminary data.</text>
</comment>
<accession>A0A845HUI0</accession>